<dbReference type="InterPro" id="IPR023471">
    <property type="entry name" value="CtaG/Cox11_dom_sf"/>
</dbReference>
<reference evidence="8" key="2">
    <citation type="submission" date="2021-11" db="EMBL/GenBank/DDBJ databases">
        <authorList>
            <consortium name="Genoscope - CEA"/>
            <person name="William W."/>
        </authorList>
    </citation>
    <scope>NUCLEOTIDE SEQUENCE</scope>
</reference>
<comment type="function">
    <text evidence="1">Exerts its effect at some terminal stage of cytochrome c oxidase synthesis, probably by being involved in the insertion of the copper B into subunit I.</text>
</comment>
<dbReference type="SUPFAM" id="SSF110111">
    <property type="entry name" value="Ctag/Cox11"/>
    <property type="match status" value="1"/>
</dbReference>
<dbReference type="EMBL" id="CAKKNE010000006">
    <property type="protein sequence ID" value="CAH0380190.1"/>
    <property type="molecule type" value="Genomic_DNA"/>
</dbReference>
<evidence type="ECO:0000313" key="7">
    <source>
        <dbReference type="EMBL" id="CAE0698723.1"/>
    </source>
</evidence>
<dbReference type="NCBIfam" id="NF003465">
    <property type="entry name" value="PRK05089.1"/>
    <property type="match status" value="1"/>
</dbReference>
<organism evidence="7">
    <name type="scientific">Pelagomonas calceolata</name>
    <dbReference type="NCBI Taxonomy" id="35677"/>
    <lineage>
        <taxon>Eukaryota</taxon>
        <taxon>Sar</taxon>
        <taxon>Stramenopiles</taxon>
        <taxon>Ochrophyta</taxon>
        <taxon>Pelagophyceae</taxon>
        <taxon>Pelagomonadales</taxon>
        <taxon>Pelagomonadaceae</taxon>
        <taxon>Pelagomonas</taxon>
    </lineage>
</organism>
<evidence type="ECO:0000256" key="4">
    <source>
        <dbReference type="ARBA" id="ARBA00022989"/>
    </source>
</evidence>
<comment type="subcellular location">
    <subcellularLocation>
        <location evidence="2">Mitochondrion inner membrane</location>
        <topology evidence="2">Single-pass membrane protein</topology>
        <orientation evidence="2">Intermembrane side</orientation>
    </subcellularLocation>
</comment>
<dbReference type="PANTHER" id="PTHR21320:SF3">
    <property type="entry name" value="CYTOCHROME C OXIDASE ASSEMBLY PROTEIN COX11, MITOCHONDRIAL-RELATED"/>
    <property type="match status" value="1"/>
</dbReference>
<dbReference type="FunFam" id="2.60.370.10:FF:000001">
    <property type="entry name" value="COX11 cytochrome c oxidase assembly homolog"/>
    <property type="match status" value="1"/>
</dbReference>
<dbReference type="Gene3D" id="2.60.370.10">
    <property type="entry name" value="Ctag/Cox11"/>
    <property type="match status" value="1"/>
</dbReference>
<dbReference type="Pfam" id="PF04442">
    <property type="entry name" value="CtaG_Cox11"/>
    <property type="match status" value="1"/>
</dbReference>
<proteinExistence type="inferred from homology"/>
<keyword evidence="9" id="KW-1185">Reference proteome</keyword>
<dbReference type="GO" id="GO:0005507">
    <property type="term" value="F:copper ion binding"/>
    <property type="evidence" value="ECO:0007669"/>
    <property type="project" value="InterPro"/>
</dbReference>
<evidence type="ECO:0000256" key="6">
    <source>
        <dbReference type="SAM" id="Phobius"/>
    </source>
</evidence>
<evidence type="ECO:0000256" key="5">
    <source>
        <dbReference type="ARBA" id="ARBA00023136"/>
    </source>
</evidence>
<keyword evidence="5 6" id="KW-0472">Membrane</keyword>
<dbReference type="Proteomes" id="UP000789595">
    <property type="component" value="Unassembled WGS sequence"/>
</dbReference>
<dbReference type="HAMAP" id="MF_00155">
    <property type="entry name" value="CtaG"/>
    <property type="match status" value="1"/>
</dbReference>
<dbReference type="OrthoDB" id="1704689at2759"/>
<evidence type="ECO:0000256" key="2">
    <source>
        <dbReference type="ARBA" id="ARBA00004243"/>
    </source>
</evidence>
<evidence type="ECO:0000256" key="1">
    <source>
        <dbReference type="ARBA" id="ARBA00004007"/>
    </source>
</evidence>
<dbReference type="PANTHER" id="PTHR21320">
    <property type="entry name" value="CYTOCHROME C OXIDASE ASSEMBLY PROTEIN COX11-RELATED"/>
    <property type="match status" value="1"/>
</dbReference>
<keyword evidence="4 6" id="KW-1133">Transmembrane helix</keyword>
<evidence type="ECO:0000256" key="3">
    <source>
        <dbReference type="ARBA" id="ARBA00022692"/>
    </source>
</evidence>
<keyword evidence="3 6" id="KW-0812">Transmembrane</keyword>
<gene>
    <name evidence="7" type="ORF">PCAL00307_LOCUS14159</name>
    <name evidence="8" type="ORF">PECAL_6P18320</name>
</gene>
<dbReference type="GO" id="GO:0005743">
    <property type="term" value="C:mitochondrial inner membrane"/>
    <property type="evidence" value="ECO:0007669"/>
    <property type="project" value="UniProtKB-SubCell"/>
</dbReference>
<sequence>MLRHAPLRALRHRTRLQRRPPLTTHCATLSTRRHACNSITNHARRRRLEQMRAFSSARERARAAAAEELKQKNQRMLLYGSALAISTLALCYASVPLYKVFCQATGFGGTTKRAEKDTLDLLKPAETSRVIRVTFDGSVSDSLPWSFVPAQRDVRVVPGESALAFYVTTNHSDKAITGVATYNVMPPQAGPYFVKIQCFCFDEQRLQAGEEVDMPVLFVIDPKFLEDPSLKRVSNIALSYNFFRTDDEDEEEDEA</sequence>
<name>A0A7S3ZZ30_9STRA</name>
<dbReference type="AlphaFoldDB" id="A0A7S3ZZ30"/>
<evidence type="ECO:0008006" key="10">
    <source>
        <dbReference type="Google" id="ProtNLM"/>
    </source>
</evidence>
<feature type="transmembrane region" description="Helical" evidence="6">
    <location>
        <begin position="76"/>
        <end position="95"/>
    </location>
</feature>
<protein>
    <recommendedName>
        <fullName evidence="10">Cytochrome c oxidase assembly protein CtaG/Cox11-domain-containing protein</fullName>
    </recommendedName>
</protein>
<evidence type="ECO:0000313" key="9">
    <source>
        <dbReference type="Proteomes" id="UP000789595"/>
    </source>
</evidence>
<evidence type="ECO:0000313" key="8">
    <source>
        <dbReference type="EMBL" id="CAH0380190.1"/>
    </source>
</evidence>
<reference evidence="7" key="1">
    <citation type="submission" date="2021-01" db="EMBL/GenBank/DDBJ databases">
        <authorList>
            <person name="Corre E."/>
            <person name="Pelletier E."/>
            <person name="Niang G."/>
            <person name="Scheremetjew M."/>
            <person name="Finn R."/>
            <person name="Kale V."/>
            <person name="Holt S."/>
            <person name="Cochrane G."/>
            <person name="Meng A."/>
            <person name="Brown T."/>
            <person name="Cohen L."/>
        </authorList>
    </citation>
    <scope>NUCLEOTIDE SEQUENCE</scope>
    <source>
        <strain evidence="7">CCMP1756</strain>
    </source>
</reference>
<dbReference type="InterPro" id="IPR007533">
    <property type="entry name" value="Cyt_c_oxidase_assmbl_CtaG"/>
</dbReference>
<accession>A0A7S3ZZ30</accession>
<dbReference type="EMBL" id="HBIW01016408">
    <property type="protein sequence ID" value="CAE0698723.1"/>
    <property type="molecule type" value="Transcribed_RNA"/>
</dbReference>